<dbReference type="SUPFAM" id="SSF47413">
    <property type="entry name" value="lambda repressor-like DNA-binding domains"/>
    <property type="match status" value="1"/>
</dbReference>
<reference evidence="1 2" key="1">
    <citation type="submission" date="2020-05" db="EMBL/GenBank/DDBJ databases">
        <authorList>
            <person name="Niu N."/>
        </authorList>
    </citation>
    <scope>NUCLEOTIDE SEQUENCE [LARGE SCALE GENOMIC DNA]</scope>
    <source>
        <strain evidence="1 2">3340-03</strain>
    </source>
</reference>
<dbReference type="AlphaFoldDB" id="A0A849P7Q7"/>
<dbReference type="EMBL" id="JABGBN010000004">
    <property type="protein sequence ID" value="NOL51805.1"/>
    <property type="molecule type" value="Genomic_DNA"/>
</dbReference>
<proteinExistence type="predicted"/>
<gene>
    <name evidence="1" type="ORF">HKX39_06440</name>
</gene>
<name>A0A849P7Q7_9BURK</name>
<evidence type="ECO:0000313" key="1">
    <source>
        <dbReference type="EMBL" id="NOL51805.1"/>
    </source>
</evidence>
<dbReference type="InterPro" id="IPR031856">
    <property type="entry name" value="YdaS_toxin-like"/>
</dbReference>
<keyword evidence="2" id="KW-1185">Reference proteome</keyword>
<sequence length="76" mass="8708">MKLLDYVKANRGRAAEIASIIKVRPEFISMWALGRRQVPAERCPDIEQATGRAVTCEEMRPDINWAILRQSPKKAR</sequence>
<protein>
    <submittedName>
        <fullName evidence="1">Transcriptional regulator</fullName>
    </submittedName>
</protein>
<dbReference type="Proteomes" id="UP000537862">
    <property type="component" value="Unassembled WGS sequence"/>
</dbReference>
<comment type="caution">
    <text evidence="1">The sequence shown here is derived from an EMBL/GenBank/DDBJ whole genome shotgun (WGS) entry which is preliminary data.</text>
</comment>
<dbReference type="InterPro" id="IPR010982">
    <property type="entry name" value="Lambda_DNA-bd_dom_sf"/>
</dbReference>
<accession>A0A849P7Q7</accession>
<evidence type="ECO:0000313" key="2">
    <source>
        <dbReference type="Proteomes" id="UP000537862"/>
    </source>
</evidence>
<dbReference type="Pfam" id="PF15943">
    <property type="entry name" value="YdaS_toxin"/>
    <property type="match status" value="1"/>
</dbReference>
<dbReference type="Gene3D" id="1.10.260.40">
    <property type="entry name" value="lambda repressor-like DNA-binding domains"/>
    <property type="match status" value="1"/>
</dbReference>
<organism evidence="1 2">
    <name type="scientific">Pelistega suis</name>
    <dbReference type="NCBI Taxonomy" id="1631957"/>
    <lineage>
        <taxon>Bacteria</taxon>
        <taxon>Pseudomonadati</taxon>
        <taxon>Pseudomonadota</taxon>
        <taxon>Betaproteobacteria</taxon>
        <taxon>Burkholderiales</taxon>
        <taxon>Alcaligenaceae</taxon>
        <taxon>Pelistega</taxon>
    </lineage>
</organism>
<dbReference type="GO" id="GO:0003677">
    <property type="term" value="F:DNA binding"/>
    <property type="evidence" value="ECO:0007669"/>
    <property type="project" value="InterPro"/>
</dbReference>